<keyword evidence="4 6" id="KW-0862">Zinc</keyword>
<protein>
    <recommendedName>
        <fullName evidence="12">PDZ and LIM domain protein Zasp</fullName>
    </recommendedName>
</protein>
<dbReference type="FunFam" id="2.30.42.10:FF:000055">
    <property type="entry name" value="PDZ and LIM domain protein 3"/>
    <property type="match status" value="1"/>
</dbReference>
<evidence type="ECO:0000256" key="5">
    <source>
        <dbReference type="ARBA" id="ARBA00023038"/>
    </source>
</evidence>
<proteinExistence type="predicted"/>
<dbReference type="OrthoDB" id="5911912at2759"/>
<evidence type="ECO:0000256" key="2">
    <source>
        <dbReference type="ARBA" id="ARBA00022490"/>
    </source>
</evidence>
<dbReference type="GO" id="GO:0061061">
    <property type="term" value="P:muscle structure development"/>
    <property type="evidence" value="ECO:0007669"/>
    <property type="project" value="TreeGrafter"/>
</dbReference>
<dbReference type="FunFam" id="2.10.110.10:FF:000073">
    <property type="entry name" value="Uncharacterized protein, isoform Z"/>
    <property type="match status" value="1"/>
</dbReference>
<dbReference type="InterPro" id="IPR036034">
    <property type="entry name" value="PDZ_sf"/>
</dbReference>
<dbReference type="Gene3D" id="2.30.42.10">
    <property type="match status" value="1"/>
</dbReference>
<dbReference type="GO" id="GO:0030036">
    <property type="term" value="P:actin cytoskeleton organization"/>
    <property type="evidence" value="ECO:0007669"/>
    <property type="project" value="TreeGrafter"/>
</dbReference>
<sequence>MASLLTVRIDKGNSPNLGFRLQGGKDFGTPLVIQKVNGGSPAERAGLIAGDSVVKINNVDVYNLRHKDAQDVVVRAGPSFELTIQRGGSTWKPSVTPTGPIYSPGSNINNVNPVTRTSLAAKHTDNFGSVGTGHNLSAKPFAPQVNGAVNGGPKVVNKQYNSPLKLYSEESIAETLSAQTEVLSTGALGVNFKKNERNYDASNSEVLRALKEAENEPNYQDQVIRSDFYSTQSHAIGGRKSTTPKPNPIEQTRTIAVDTSEQGVTPKPPPEGATICSDCERVIVGVFVRIKEKNLHVECFKCSTCGSSLKNVGYYNINNKLYCDVHAKSAALKNQPNSNLVPITVPPGGKAPAHAISSALSSHSYPTPSPLSPKINSAGPTYPAEETKENVDVLSSLPILAKSNTSNNNLYSSSAPLSFNNYINKASNFSAPKPFSHIGAPLSPQNTLPRTGPLSPVAPAPAPSFNHSYTPSAYSPSSEHENELCHAKESENLVELDEISLQIPNQPPPPPPVPVYSQINVSIPCQRTSPQLDSIGSSPRSDYSSYSSSSGKTTQLSETIKETREKILNEIKNLTPKLKSVHLSDTQSPKLSHVISNTEKNFNKIRNDPSENIIPIYYADSPQKLDLPDHLTYASDDGFKPDHNRFNISTKILSDRIHSDYRDSSDKPEDRSMHKVADGNGITRITIRNCVTTDAADYKPSTTGTAPVCWKCNTEIVRGPFITALGKIWCPSHFICATQSCRRPLQDVGFVEEHGQLYCEYCFEQYLAPACSKCGGKIKGDCLKAIGKNFHPECFSCSYCGKLFGNSSFFLEDGSPYCEADWNELFTTKCFACAFPIEAGDRWVEALNNNYHSQCFNCTMCKKNLEGQSFFAKGGRPFCKNHAR</sequence>
<feature type="domain" description="LIM zinc-binding" evidence="8">
    <location>
        <begin position="769"/>
        <end position="828"/>
    </location>
</feature>
<evidence type="ECO:0000256" key="3">
    <source>
        <dbReference type="ARBA" id="ARBA00022723"/>
    </source>
</evidence>
<dbReference type="FunFam" id="2.10.110.10:FF:000069">
    <property type="entry name" value="Uncharacterized protein, isoform Z"/>
    <property type="match status" value="1"/>
</dbReference>
<evidence type="ECO:0000256" key="7">
    <source>
        <dbReference type="SAM" id="MobiDB-lite"/>
    </source>
</evidence>
<dbReference type="GO" id="GO:0046872">
    <property type="term" value="F:metal ion binding"/>
    <property type="evidence" value="ECO:0007669"/>
    <property type="project" value="UniProtKB-KW"/>
</dbReference>
<dbReference type="Pfam" id="PF00595">
    <property type="entry name" value="PDZ"/>
    <property type="match status" value="1"/>
</dbReference>
<dbReference type="SUPFAM" id="SSF50156">
    <property type="entry name" value="PDZ domain-like"/>
    <property type="match status" value="1"/>
</dbReference>
<reference evidence="10" key="1">
    <citation type="submission" date="2022-01" db="EMBL/GenBank/DDBJ databases">
        <authorList>
            <person name="King R."/>
        </authorList>
    </citation>
    <scope>NUCLEOTIDE SEQUENCE</scope>
</reference>
<comment type="subcellular location">
    <subcellularLocation>
        <location evidence="1">Cytoplasm</location>
    </subcellularLocation>
</comment>
<keyword evidence="2" id="KW-0963">Cytoplasm</keyword>
<evidence type="ECO:0000256" key="4">
    <source>
        <dbReference type="ARBA" id="ARBA00022833"/>
    </source>
</evidence>
<dbReference type="CDD" id="cd09461">
    <property type="entry name" value="LIM3_Enigma_like_1"/>
    <property type="match status" value="1"/>
</dbReference>
<dbReference type="InterPro" id="IPR050604">
    <property type="entry name" value="PDZ-LIM_domain"/>
</dbReference>
<dbReference type="PROSITE" id="PS50023">
    <property type="entry name" value="LIM_DOMAIN_2"/>
    <property type="match status" value="3"/>
</dbReference>
<dbReference type="GO" id="GO:0003779">
    <property type="term" value="F:actin binding"/>
    <property type="evidence" value="ECO:0007669"/>
    <property type="project" value="TreeGrafter"/>
</dbReference>
<dbReference type="GO" id="GO:0005912">
    <property type="term" value="C:adherens junction"/>
    <property type="evidence" value="ECO:0007669"/>
    <property type="project" value="TreeGrafter"/>
</dbReference>
<evidence type="ECO:0000313" key="10">
    <source>
        <dbReference type="EMBL" id="CAG9853907.1"/>
    </source>
</evidence>
<gene>
    <name evidence="10" type="ORF">PHYEVI_LOCUS374</name>
</gene>
<dbReference type="SMART" id="SM00228">
    <property type="entry name" value="PDZ"/>
    <property type="match status" value="1"/>
</dbReference>
<evidence type="ECO:0008006" key="12">
    <source>
        <dbReference type="Google" id="ProtNLM"/>
    </source>
</evidence>
<dbReference type="CDD" id="cd09455">
    <property type="entry name" value="LIM1_Enigma_like_1"/>
    <property type="match status" value="1"/>
</dbReference>
<name>A0A9N9T9L5_PHYSR</name>
<keyword evidence="3 6" id="KW-0479">Metal-binding</keyword>
<dbReference type="SUPFAM" id="SSF57716">
    <property type="entry name" value="Glucocorticoid receptor-like (DNA-binding domain)"/>
    <property type="match status" value="5"/>
</dbReference>
<dbReference type="Gene3D" id="2.10.110.10">
    <property type="entry name" value="Cysteine Rich Protein"/>
    <property type="match status" value="4"/>
</dbReference>
<dbReference type="SMART" id="SM00735">
    <property type="entry name" value="ZM"/>
    <property type="match status" value="1"/>
</dbReference>
<feature type="domain" description="LIM zinc-binding" evidence="8">
    <location>
        <begin position="274"/>
        <end position="333"/>
    </location>
</feature>
<dbReference type="PROSITE" id="PS00478">
    <property type="entry name" value="LIM_DOMAIN_1"/>
    <property type="match status" value="1"/>
</dbReference>
<dbReference type="GO" id="GO:0001725">
    <property type="term" value="C:stress fiber"/>
    <property type="evidence" value="ECO:0007669"/>
    <property type="project" value="TreeGrafter"/>
</dbReference>
<dbReference type="Proteomes" id="UP001153712">
    <property type="component" value="Chromosome 1"/>
</dbReference>
<dbReference type="Pfam" id="PF15936">
    <property type="entry name" value="DUF4749"/>
    <property type="match status" value="1"/>
</dbReference>
<dbReference type="AlphaFoldDB" id="A0A9N9T9L5"/>
<dbReference type="InterPro" id="IPR031847">
    <property type="entry name" value="PDLI1-4/Zasp-like_mid"/>
</dbReference>
<evidence type="ECO:0000259" key="9">
    <source>
        <dbReference type="PROSITE" id="PS50106"/>
    </source>
</evidence>
<dbReference type="CDD" id="cd23068">
    <property type="entry name" value="PDZ_ZASP52-like"/>
    <property type="match status" value="1"/>
</dbReference>
<accession>A0A9N9T9L5</accession>
<dbReference type="InterPro" id="IPR001781">
    <property type="entry name" value="Znf_LIM"/>
</dbReference>
<dbReference type="InterPro" id="IPR006643">
    <property type="entry name" value="Zasp-like_motif"/>
</dbReference>
<feature type="compositionally biased region" description="Low complexity" evidence="7">
    <location>
        <begin position="533"/>
        <end position="551"/>
    </location>
</feature>
<feature type="region of interest" description="Disordered" evidence="7">
    <location>
        <begin position="527"/>
        <end position="558"/>
    </location>
</feature>
<dbReference type="FunFam" id="2.10.110.10:FF:000020">
    <property type="entry name" value="PDZ and LIM domain protein 5"/>
    <property type="match status" value="1"/>
</dbReference>
<evidence type="ECO:0000256" key="1">
    <source>
        <dbReference type="ARBA" id="ARBA00004496"/>
    </source>
</evidence>
<dbReference type="SMART" id="SM00132">
    <property type="entry name" value="LIM"/>
    <property type="match status" value="4"/>
</dbReference>
<dbReference type="Pfam" id="PF00412">
    <property type="entry name" value="LIM"/>
    <property type="match status" value="4"/>
</dbReference>
<evidence type="ECO:0000259" key="8">
    <source>
        <dbReference type="PROSITE" id="PS50023"/>
    </source>
</evidence>
<dbReference type="EMBL" id="OU900094">
    <property type="protein sequence ID" value="CAG9853907.1"/>
    <property type="molecule type" value="Genomic_DNA"/>
</dbReference>
<keyword evidence="5 6" id="KW-0440">LIM domain</keyword>
<dbReference type="GO" id="GO:0030018">
    <property type="term" value="C:Z disc"/>
    <property type="evidence" value="ECO:0007669"/>
    <property type="project" value="TreeGrafter"/>
</dbReference>
<dbReference type="InterPro" id="IPR001478">
    <property type="entry name" value="PDZ"/>
</dbReference>
<evidence type="ECO:0000313" key="11">
    <source>
        <dbReference type="Proteomes" id="UP001153712"/>
    </source>
</evidence>
<evidence type="ECO:0000256" key="6">
    <source>
        <dbReference type="PROSITE-ProRule" id="PRU00125"/>
    </source>
</evidence>
<dbReference type="GO" id="GO:0007507">
    <property type="term" value="P:heart development"/>
    <property type="evidence" value="ECO:0007669"/>
    <property type="project" value="TreeGrafter"/>
</dbReference>
<dbReference type="FunFam" id="2.10.110.10:FF:000060">
    <property type="entry name" value="Uncharacterized protein, isoform Z"/>
    <property type="match status" value="1"/>
</dbReference>
<dbReference type="PANTHER" id="PTHR24214">
    <property type="entry name" value="PDZ AND LIM DOMAIN PROTEIN ZASP"/>
    <property type="match status" value="1"/>
</dbReference>
<dbReference type="PANTHER" id="PTHR24214:SF38">
    <property type="entry name" value="PDZ AND LIM DOMAIN PROTEIN ZASP-RELATED"/>
    <property type="match status" value="1"/>
</dbReference>
<dbReference type="PROSITE" id="PS50106">
    <property type="entry name" value="PDZ"/>
    <property type="match status" value="1"/>
</dbReference>
<dbReference type="CDD" id="cd08368">
    <property type="entry name" value="LIM"/>
    <property type="match status" value="1"/>
</dbReference>
<feature type="domain" description="LIM zinc-binding" evidence="8">
    <location>
        <begin position="829"/>
        <end position="884"/>
    </location>
</feature>
<dbReference type="GO" id="GO:0051371">
    <property type="term" value="F:muscle alpha-actinin binding"/>
    <property type="evidence" value="ECO:0007669"/>
    <property type="project" value="TreeGrafter"/>
</dbReference>
<feature type="compositionally biased region" description="Polar residues" evidence="7">
    <location>
        <begin position="465"/>
        <end position="477"/>
    </location>
</feature>
<keyword evidence="11" id="KW-1185">Reference proteome</keyword>
<organism evidence="10 11">
    <name type="scientific">Phyllotreta striolata</name>
    <name type="common">Striped flea beetle</name>
    <name type="synonym">Crioceris striolata</name>
    <dbReference type="NCBI Taxonomy" id="444603"/>
    <lineage>
        <taxon>Eukaryota</taxon>
        <taxon>Metazoa</taxon>
        <taxon>Ecdysozoa</taxon>
        <taxon>Arthropoda</taxon>
        <taxon>Hexapoda</taxon>
        <taxon>Insecta</taxon>
        <taxon>Pterygota</taxon>
        <taxon>Neoptera</taxon>
        <taxon>Endopterygota</taxon>
        <taxon>Coleoptera</taxon>
        <taxon>Polyphaga</taxon>
        <taxon>Cucujiformia</taxon>
        <taxon>Chrysomeloidea</taxon>
        <taxon>Chrysomelidae</taxon>
        <taxon>Galerucinae</taxon>
        <taxon>Alticini</taxon>
        <taxon>Phyllotreta</taxon>
    </lineage>
</organism>
<feature type="domain" description="PDZ" evidence="9">
    <location>
        <begin position="6"/>
        <end position="88"/>
    </location>
</feature>
<feature type="region of interest" description="Disordered" evidence="7">
    <location>
        <begin position="459"/>
        <end position="484"/>
    </location>
</feature>
<dbReference type="GO" id="GO:0031941">
    <property type="term" value="C:filamentous actin"/>
    <property type="evidence" value="ECO:0007669"/>
    <property type="project" value="TreeGrafter"/>
</dbReference>